<accession>A0A2K8S075</accession>
<evidence type="ECO:0000313" key="3">
    <source>
        <dbReference type="Proteomes" id="UP000239990"/>
    </source>
</evidence>
<reference evidence="2 3" key="1">
    <citation type="submission" date="2018-02" db="EMBL/GenBank/DDBJ databases">
        <title>Draft Genome of Achromobacter spanius stain 6.</title>
        <authorList>
            <person name="Gunasekera T.S."/>
            <person name="Radwan O."/>
            <person name="Ruiz O.N."/>
        </authorList>
    </citation>
    <scope>NUCLEOTIDE SEQUENCE [LARGE SCALE GENOMIC DNA]</scope>
    <source>
        <strain evidence="2 3">6</strain>
    </source>
</reference>
<reference evidence="1" key="2">
    <citation type="submission" date="2022-09" db="EMBL/GenBank/DDBJ databases">
        <title>Intensive care unit water sources are persistently colonized with multi-drug resistant bacteria and are the site of extensive horizontal gene transfer of antibiotic resistance genes.</title>
        <authorList>
            <person name="Diorio-Toth L."/>
        </authorList>
    </citation>
    <scope>NUCLEOTIDE SEQUENCE</scope>
    <source>
        <strain evidence="1">GD03843</strain>
    </source>
</reference>
<gene>
    <name evidence="2" type="ORF">C4E15_05875</name>
    <name evidence="1" type="ORF">N5D93_06375</name>
</gene>
<dbReference type="EMBL" id="PREU01000002">
    <property type="protein sequence ID" value="PPA77545.1"/>
    <property type="molecule type" value="Genomic_DNA"/>
</dbReference>
<dbReference type="AlphaFoldDB" id="A0A2K8S075"/>
<dbReference type="OrthoDB" id="8661477at2"/>
<evidence type="ECO:0000313" key="1">
    <source>
        <dbReference type="EMBL" id="MDH0735428.1"/>
    </source>
</evidence>
<dbReference type="KEGG" id="asw:CVS48_08115"/>
<dbReference type="RefSeq" id="WP_100853995.1">
    <property type="nucleotide sequence ID" value="NZ_CADIJT010000003.1"/>
</dbReference>
<dbReference type="GeneID" id="92905896"/>
<evidence type="ECO:0000313" key="2">
    <source>
        <dbReference type="EMBL" id="PPA77545.1"/>
    </source>
</evidence>
<proteinExistence type="predicted"/>
<dbReference type="EMBL" id="JAOCDZ010000003">
    <property type="protein sequence ID" value="MDH0735428.1"/>
    <property type="molecule type" value="Genomic_DNA"/>
</dbReference>
<protein>
    <submittedName>
        <fullName evidence="2">Uncharacterized protein</fullName>
    </submittedName>
</protein>
<comment type="caution">
    <text evidence="2">The sequence shown here is derived from an EMBL/GenBank/DDBJ whole genome shotgun (WGS) entry which is preliminary data.</text>
</comment>
<dbReference type="Proteomes" id="UP001161094">
    <property type="component" value="Unassembled WGS sequence"/>
</dbReference>
<organism evidence="2 3">
    <name type="scientific">Achromobacter spanius</name>
    <dbReference type="NCBI Taxonomy" id="217203"/>
    <lineage>
        <taxon>Bacteria</taxon>
        <taxon>Pseudomonadati</taxon>
        <taxon>Pseudomonadota</taxon>
        <taxon>Betaproteobacteria</taxon>
        <taxon>Burkholderiales</taxon>
        <taxon>Alcaligenaceae</taxon>
        <taxon>Achromobacter</taxon>
    </lineage>
</organism>
<name>A0A2K8S075_9BURK</name>
<sequence>MKTATRMLDLPDIGELFRATAPAAGEQPPLTFYVAVSPDHAPLEMRRARAAAVVQTALLAMRPIGLEPAATAPAEVVSFSEMRRMGVSKSEAARIFEDPVLHRCVPHPIFIVPDPVPYLNAWSAISSGRIEP</sequence>
<dbReference type="Proteomes" id="UP000239990">
    <property type="component" value="Unassembled WGS sequence"/>
</dbReference>